<proteinExistence type="predicted"/>
<dbReference type="Pfam" id="PF13359">
    <property type="entry name" value="DDE_Tnp_4"/>
    <property type="match status" value="1"/>
</dbReference>
<comment type="cofactor">
    <cofactor evidence="1">
        <name>a divalent metal cation</name>
        <dbReference type="ChEBI" id="CHEBI:60240"/>
    </cofactor>
</comment>
<dbReference type="Proteomes" id="UP001605036">
    <property type="component" value="Unassembled WGS sequence"/>
</dbReference>
<comment type="caution">
    <text evidence="4">The sequence shown here is derived from an EMBL/GenBank/DDBJ whole genome shotgun (WGS) entry which is preliminary data.</text>
</comment>
<keyword evidence="5" id="KW-1185">Reference proteome</keyword>
<gene>
    <name evidence="4" type="ORF">R1flu_015171</name>
</gene>
<evidence type="ECO:0000313" key="4">
    <source>
        <dbReference type="EMBL" id="KAL2630485.1"/>
    </source>
</evidence>
<evidence type="ECO:0000256" key="2">
    <source>
        <dbReference type="ARBA" id="ARBA00022723"/>
    </source>
</evidence>
<organism evidence="4 5">
    <name type="scientific">Riccia fluitans</name>
    <dbReference type="NCBI Taxonomy" id="41844"/>
    <lineage>
        <taxon>Eukaryota</taxon>
        <taxon>Viridiplantae</taxon>
        <taxon>Streptophyta</taxon>
        <taxon>Embryophyta</taxon>
        <taxon>Marchantiophyta</taxon>
        <taxon>Marchantiopsida</taxon>
        <taxon>Marchantiidae</taxon>
        <taxon>Marchantiales</taxon>
        <taxon>Ricciaceae</taxon>
        <taxon>Riccia</taxon>
    </lineage>
</organism>
<evidence type="ECO:0000256" key="1">
    <source>
        <dbReference type="ARBA" id="ARBA00001968"/>
    </source>
</evidence>
<dbReference type="EMBL" id="JBHFFA010000004">
    <property type="protein sequence ID" value="KAL2630485.1"/>
    <property type="molecule type" value="Genomic_DNA"/>
</dbReference>
<name>A0ABD1YII6_9MARC</name>
<keyword evidence="2" id="KW-0479">Metal-binding</keyword>
<accession>A0ABD1YII6</accession>
<evidence type="ECO:0000259" key="3">
    <source>
        <dbReference type="Pfam" id="PF13359"/>
    </source>
</evidence>
<evidence type="ECO:0000313" key="5">
    <source>
        <dbReference type="Proteomes" id="UP001605036"/>
    </source>
</evidence>
<dbReference type="InterPro" id="IPR027806">
    <property type="entry name" value="HARBI1_dom"/>
</dbReference>
<dbReference type="GO" id="GO:0046872">
    <property type="term" value="F:metal ion binding"/>
    <property type="evidence" value="ECO:0007669"/>
    <property type="project" value="UniProtKB-KW"/>
</dbReference>
<protein>
    <recommendedName>
        <fullName evidence="3">DDE Tnp4 domain-containing protein</fullName>
    </recommendedName>
</protein>
<dbReference type="AlphaFoldDB" id="A0ABD1YII6"/>
<reference evidence="4 5" key="1">
    <citation type="submission" date="2024-09" db="EMBL/GenBank/DDBJ databases">
        <title>Chromosome-scale assembly of Riccia fluitans.</title>
        <authorList>
            <person name="Paukszto L."/>
            <person name="Sawicki J."/>
            <person name="Karawczyk K."/>
            <person name="Piernik-Szablinska J."/>
            <person name="Szczecinska M."/>
            <person name="Mazdziarz M."/>
        </authorList>
    </citation>
    <scope>NUCLEOTIDE SEQUENCE [LARGE SCALE GENOMIC DNA]</scope>
    <source>
        <strain evidence="4">Rf_01</strain>
        <tissue evidence="4">Aerial parts of the thallus</tissue>
    </source>
</reference>
<feature type="domain" description="DDE Tnp4" evidence="3">
    <location>
        <begin position="74"/>
        <end position="142"/>
    </location>
</feature>
<sequence>MQGLQVKRQDQQQVVDISYQYWQRKLDGHLQRSVWNWDEGWRIFQAALVLSMAHCAKFGDRSTILNMGNGSMGGKKTYCLNNIVIVDHNGLFIFIDSGYPGSYHDVNCLRNSTLFQHWRDYFTHNDREVEFVLGDPGYAGVDMFIMR</sequence>